<dbReference type="PROSITE" id="PS50181">
    <property type="entry name" value="FBOX"/>
    <property type="match status" value="1"/>
</dbReference>
<reference evidence="2" key="1">
    <citation type="journal article" date="2019" name="MBio">
        <title>Virus Genomes from Deep Sea Sediments Expand the Ocean Megavirome and Support Independent Origins of Viral Gigantism.</title>
        <authorList>
            <person name="Backstrom D."/>
            <person name="Yutin N."/>
            <person name="Jorgensen S.L."/>
            <person name="Dharamshi J."/>
            <person name="Homa F."/>
            <person name="Zaremba-Niedwiedzka K."/>
            <person name="Spang A."/>
            <person name="Wolf Y.I."/>
            <person name="Koonin E.V."/>
            <person name="Ettema T.J."/>
        </authorList>
    </citation>
    <scope>NUCLEOTIDE SEQUENCE</scope>
</reference>
<sequence length="402" mass="46770">MSLFIIPEELLLEILLYVPTTCLGDVLVVCKRIARILCSDEFLRKALIENTLLLNWKLCTSKQFLLHDLYETNQLGDANRIIYKRETADPIRVLNMKSTWCGYGAEQHVLHLLEKRSAQSGSLPCLIITHVAREAAAHDFDQIIHFLTTHPDIDPFYFAPNIFAYLCGKEDIEQVKTCFTTLEEEWDDEVLTEHCLKGFITAVRSRKLETAKMVMQWGPFALDKREKERLFSHVCRDGDYEGVRFFLTTPYLCPERTFMYYRLKLACEEGDSTLFTLLFANGSTIISDIFFTHKSDNLERLHKLTTGQYARLCPEDPKQKEYETILHVLWGETPSHERWITLHRALDMLERGKNKRGVQQVVELNGWSGTNKRRLQREIAARYEKGHLFIAKTLFGILKKIE</sequence>
<name>A0A481Z946_9VIRU</name>
<gene>
    <name evidence="2" type="ORF">LCPAC304_04730</name>
</gene>
<organism evidence="2">
    <name type="scientific">Pithovirus LCPAC304</name>
    <dbReference type="NCBI Taxonomy" id="2506594"/>
    <lineage>
        <taxon>Viruses</taxon>
        <taxon>Pithoviruses</taxon>
    </lineage>
</organism>
<dbReference type="InterPro" id="IPR001810">
    <property type="entry name" value="F-box_dom"/>
</dbReference>
<evidence type="ECO:0000313" key="2">
    <source>
        <dbReference type="EMBL" id="QBK92126.1"/>
    </source>
</evidence>
<dbReference type="EMBL" id="MK500568">
    <property type="protein sequence ID" value="QBK92126.1"/>
    <property type="molecule type" value="Genomic_DNA"/>
</dbReference>
<accession>A0A481Z946</accession>
<proteinExistence type="predicted"/>
<evidence type="ECO:0000259" key="1">
    <source>
        <dbReference type="PROSITE" id="PS50181"/>
    </source>
</evidence>
<dbReference type="Pfam" id="PF00646">
    <property type="entry name" value="F-box"/>
    <property type="match status" value="1"/>
</dbReference>
<dbReference type="InterPro" id="IPR036047">
    <property type="entry name" value="F-box-like_dom_sf"/>
</dbReference>
<feature type="domain" description="F-box" evidence="1">
    <location>
        <begin position="1"/>
        <end position="46"/>
    </location>
</feature>
<dbReference type="SUPFAM" id="SSF81383">
    <property type="entry name" value="F-box domain"/>
    <property type="match status" value="1"/>
</dbReference>
<protein>
    <recommendedName>
        <fullName evidence="1">F-box domain-containing protein</fullName>
    </recommendedName>
</protein>